<comment type="subcellular location">
    <subcellularLocation>
        <location evidence="7">Cytoplasm</location>
    </subcellularLocation>
</comment>
<evidence type="ECO:0000256" key="3">
    <source>
        <dbReference type="ARBA" id="ARBA00022769"/>
    </source>
</evidence>
<dbReference type="eggNOG" id="COG0322">
    <property type="taxonomic scope" value="Bacteria"/>
</dbReference>
<dbReference type="PANTHER" id="PTHR30562:SF1">
    <property type="entry name" value="UVRABC SYSTEM PROTEIN C"/>
    <property type="match status" value="1"/>
</dbReference>
<evidence type="ECO:0000313" key="10">
    <source>
        <dbReference type="EMBL" id="EMQ95752.1"/>
    </source>
</evidence>
<dbReference type="Pfam" id="PF22920">
    <property type="entry name" value="UvrC_RNaseH"/>
    <property type="match status" value="1"/>
</dbReference>
<accession>M7MHP4</accession>
<dbReference type="InterPro" id="IPR000305">
    <property type="entry name" value="GIY-YIG_endonuc"/>
</dbReference>
<organism evidence="10 11">
    <name type="scientific">Xanthomarina gelatinilytica</name>
    <dbReference type="NCBI Taxonomy" id="1137281"/>
    <lineage>
        <taxon>Bacteria</taxon>
        <taxon>Pseudomonadati</taxon>
        <taxon>Bacteroidota</taxon>
        <taxon>Flavobacteriia</taxon>
        <taxon>Flavobacteriales</taxon>
        <taxon>Flavobacteriaceae</taxon>
        <taxon>Xanthomarina</taxon>
    </lineage>
</organism>
<dbReference type="GO" id="GO:0003677">
    <property type="term" value="F:DNA binding"/>
    <property type="evidence" value="ECO:0007669"/>
    <property type="project" value="UniProtKB-UniRule"/>
</dbReference>
<dbReference type="EMBL" id="ANLA01000004">
    <property type="protein sequence ID" value="EMQ95752.1"/>
    <property type="molecule type" value="Genomic_DNA"/>
</dbReference>
<proteinExistence type="inferred from homology"/>
<dbReference type="SUPFAM" id="SSF47781">
    <property type="entry name" value="RuvA domain 2-like"/>
    <property type="match status" value="1"/>
</dbReference>
<dbReference type="AlphaFoldDB" id="M7MHP4"/>
<dbReference type="GO" id="GO:0005737">
    <property type="term" value="C:cytoplasm"/>
    <property type="evidence" value="ECO:0007669"/>
    <property type="project" value="UniProtKB-SubCell"/>
</dbReference>
<dbReference type="NCBIfam" id="TIGR00194">
    <property type="entry name" value="uvrC"/>
    <property type="match status" value="1"/>
</dbReference>
<name>M7MHP4_9FLAO</name>
<dbReference type="Gene3D" id="3.40.1440.10">
    <property type="entry name" value="GIY-YIG endonuclease"/>
    <property type="match status" value="1"/>
</dbReference>
<dbReference type="OrthoDB" id="9804933at2"/>
<dbReference type="Gene3D" id="3.30.420.340">
    <property type="entry name" value="UvrC, RNAse H endonuclease domain"/>
    <property type="match status" value="1"/>
</dbReference>
<dbReference type="GeneID" id="98640181"/>
<dbReference type="InterPro" id="IPR038476">
    <property type="entry name" value="UvrC_RNase_H_dom_sf"/>
</dbReference>
<evidence type="ECO:0000259" key="9">
    <source>
        <dbReference type="PROSITE" id="PS50165"/>
    </source>
</evidence>
<dbReference type="PANTHER" id="PTHR30562">
    <property type="entry name" value="UVRC/OXIDOREDUCTASE"/>
    <property type="match status" value="1"/>
</dbReference>
<keyword evidence="1 7" id="KW-0963">Cytoplasm</keyword>
<dbReference type="Proteomes" id="UP000012024">
    <property type="component" value="Unassembled WGS sequence"/>
</dbReference>
<dbReference type="SUPFAM" id="SSF46600">
    <property type="entry name" value="C-terminal UvrC-binding domain of UvrB"/>
    <property type="match status" value="1"/>
</dbReference>
<dbReference type="RefSeq" id="WP_007646927.1">
    <property type="nucleotide sequence ID" value="NZ_ANLA01000004.1"/>
</dbReference>
<feature type="domain" description="UvrC family homology region profile" evidence="9">
    <location>
        <begin position="262"/>
        <end position="476"/>
    </location>
</feature>
<evidence type="ECO:0000256" key="2">
    <source>
        <dbReference type="ARBA" id="ARBA00022763"/>
    </source>
</evidence>
<protein>
    <recommendedName>
        <fullName evidence="7">UvrABC system protein C</fullName>
        <shortName evidence="7">Protein UvrC</shortName>
    </recommendedName>
    <alternativeName>
        <fullName evidence="7">Excinuclease ABC subunit C</fullName>
    </alternativeName>
</protein>
<keyword evidence="3 7" id="KW-0228">DNA excision</keyword>
<evidence type="ECO:0000256" key="1">
    <source>
        <dbReference type="ARBA" id="ARBA00022490"/>
    </source>
</evidence>
<evidence type="ECO:0000313" key="11">
    <source>
        <dbReference type="Proteomes" id="UP000012024"/>
    </source>
</evidence>
<comment type="function">
    <text evidence="7">The UvrABC repair system catalyzes the recognition and processing of DNA lesions. UvrC both incises the 5' and 3' sides of the lesion. The N-terminal half is responsible for the 3' incision and the C-terminal half is responsible for the 5' incision.</text>
</comment>
<dbReference type="PROSITE" id="PS50165">
    <property type="entry name" value="UVRC"/>
    <property type="match status" value="1"/>
</dbReference>
<dbReference type="Pfam" id="PF14520">
    <property type="entry name" value="HHH_5"/>
    <property type="match status" value="1"/>
</dbReference>
<dbReference type="SMART" id="SM00465">
    <property type="entry name" value="GIYc"/>
    <property type="match status" value="1"/>
</dbReference>
<keyword evidence="4 7" id="KW-0267">Excision nuclease</keyword>
<dbReference type="GO" id="GO:0009380">
    <property type="term" value="C:excinuclease repair complex"/>
    <property type="evidence" value="ECO:0007669"/>
    <property type="project" value="InterPro"/>
</dbReference>
<dbReference type="PROSITE" id="PS50164">
    <property type="entry name" value="GIY_YIG"/>
    <property type="match status" value="1"/>
</dbReference>
<dbReference type="InterPro" id="IPR001162">
    <property type="entry name" value="UvrC_RNase_H_dom"/>
</dbReference>
<gene>
    <name evidence="7" type="primary">uvrC</name>
    <name evidence="10" type="ORF">D778_01642</name>
</gene>
<dbReference type="Pfam" id="PF08459">
    <property type="entry name" value="UvrC_RNaseH_dom"/>
    <property type="match status" value="1"/>
</dbReference>
<dbReference type="InterPro" id="IPR035901">
    <property type="entry name" value="GIY-YIG_endonuc_sf"/>
</dbReference>
<dbReference type="PATRIC" id="fig|1137281.3.peg.242"/>
<keyword evidence="6 7" id="KW-0742">SOS response</keyword>
<comment type="similarity">
    <text evidence="7">Belongs to the UvrC family.</text>
</comment>
<dbReference type="HAMAP" id="MF_00203">
    <property type="entry name" value="UvrC"/>
    <property type="match status" value="1"/>
</dbReference>
<dbReference type="Gene3D" id="1.10.150.20">
    <property type="entry name" value="5' to 3' exonuclease, C-terminal subdomain"/>
    <property type="match status" value="1"/>
</dbReference>
<dbReference type="GO" id="GO:0009432">
    <property type="term" value="P:SOS response"/>
    <property type="evidence" value="ECO:0007669"/>
    <property type="project" value="UniProtKB-UniRule"/>
</dbReference>
<dbReference type="FunFam" id="3.40.1440.10:FF:000001">
    <property type="entry name" value="UvrABC system protein C"/>
    <property type="match status" value="1"/>
</dbReference>
<reference evidence="10 11" key="1">
    <citation type="submission" date="2012-12" db="EMBL/GenBank/DDBJ databases">
        <title>Genome assembly of Formosa sp. AK20.</title>
        <authorList>
            <person name="Kumar R."/>
            <person name="Khatri I."/>
            <person name="Vaidya B."/>
            <person name="Subramanian S."/>
            <person name="Pinnaka A."/>
        </authorList>
    </citation>
    <scope>NUCLEOTIDE SEQUENCE [LARGE SCALE GENOMIC DNA]</scope>
    <source>
        <strain evidence="10 11">AK20</strain>
    </source>
</reference>
<feature type="domain" description="GIY-YIG" evidence="8">
    <location>
        <begin position="15"/>
        <end position="93"/>
    </location>
</feature>
<dbReference type="Pfam" id="PF01541">
    <property type="entry name" value="GIY-YIG"/>
    <property type="match status" value="1"/>
</dbReference>
<dbReference type="InterPro" id="IPR004791">
    <property type="entry name" value="UvrC"/>
</dbReference>
<evidence type="ECO:0000256" key="7">
    <source>
        <dbReference type="HAMAP-Rule" id="MF_00203"/>
    </source>
</evidence>
<keyword evidence="2 7" id="KW-0227">DNA damage</keyword>
<evidence type="ECO:0000256" key="6">
    <source>
        <dbReference type="ARBA" id="ARBA00023236"/>
    </source>
</evidence>
<dbReference type="GO" id="GO:0009381">
    <property type="term" value="F:excinuclease ABC activity"/>
    <property type="evidence" value="ECO:0007669"/>
    <property type="project" value="UniProtKB-UniRule"/>
</dbReference>
<keyword evidence="5 7" id="KW-0234">DNA repair</keyword>
<comment type="caution">
    <text evidence="10">The sequence shown here is derived from an EMBL/GenBank/DDBJ whole genome shotgun (WGS) entry which is preliminary data.</text>
</comment>
<dbReference type="InterPro" id="IPR036876">
    <property type="entry name" value="UVR_dom_sf"/>
</dbReference>
<evidence type="ECO:0000256" key="5">
    <source>
        <dbReference type="ARBA" id="ARBA00023204"/>
    </source>
</evidence>
<dbReference type="CDD" id="cd10434">
    <property type="entry name" value="GIY-YIG_UvrC_Cho"/>
    <property type="match status" value="1"/>
</dbReference>
<evidence type="ECO:0000256" key="4">
    <source>
        <dbReference type="ARBA" id="ARBA00022881"/>
    </source>
</evidence>
<dbReference type="GO" id="GO:0006289">
    <property type="term" value="P:nucleotide-excision repair"/>
    <property type="evidence" value="ECO:0007669"/>
    <property type="project" value="UniProtKB-UniRule"/>
</dbReference>
<dbReference type="InterPro" id="IPR050066">
    <property type="entry name" value="UvrABC_protein_C"/>
</dbReference>
<dbReference type="InterPro" id="IPR010994">
    <property type="entry name" value="RuvA_2-like"/>
</dbReference>
<evidence type="ECO:0000259" key="8">
    <source>
        <dbReference type="PROSITE" id="PS50164"/>
    </source>
</evidence>
<sequence length="597" mass="69032">MSKTSLEIQIQTLPNEPGVYQYFDANGTILYVGKAKNLKKRVSSYFTKQHDYGKTKVLVKKIASIKHIVVNTETDALLLENNLIKKHQPRYNVMLKDDKSYPWICIKNERFPRVFSTRRVIKDGSEYFGPYTSMKTVSTLLDLIRGLYKLRTCNYDLSKEKIEAEKYKVCLEYHLGNCKGPCEGFQTLEDYNEGIAAIKEILKGNFKDSLSQFRQQMAQFSENMQFEEAQIIKEKIEILENYQAKSTIVNPKISNVDVFSIVSDESYAYVNFLQVSYGSIIRSHTLEIKKKLQESDKELLELAIIELRQRFHSKSKEIYVPFKINLGEDVKVFVPQLGDKKHILDLSIRNAKYYRLEQLKQVKIVDPDRHANRVMAQMKADLRLKEEPRHIECFDNSNIQGTNPVAACVVFKNGKPSKKDYRHFNIKTVEGPDDFASMEEVVYRRYKRLLDEGSPLPQLIIIDGGKGQLSSALKSLNALNLRQKIAIIGIAKRLEELFYPDDPIPLYLDKKSETLKIIQQLRNEAHRFGIEHHRNKRSKSALNTELESIPGIGEKTIVELLKEFKSVKRISHAKLDELEDVVGVSRAQKIYNYYHNS</sequence>
<dbReference type="InterPro" id="IPR047296">
    <property type="entry name" value="GIY-YIG_UvrC_Cho"/>
</dbReference>
<keyword evidence="11" id="KW-1185">Reference proteome</keyword>
<dbReference type="SUPFAM" id="SSF82771">
    <property type="entry name" value="GIY-YIG endonuclease"/>
    <property type="match status" value="1"/>
</dbReference>
<comment type="subunit">
    <text evidence="7">Interacts with UvrB in an incision complex.</text>
</comment>